<gene>
    <name evidence="2" type="ORF">OM074_04270</name>
</gene>
<name>A0AAE3MC24_9BACT</name>
<protein>
    <submittedName>
        <fullName evidence="2">Nuclear transport factor 2 family protein</fullName>
    </submittedName>
</protein>
<dbReference type="RefSeq" id="WP_301198051.1">
    <property type="nucleotide sequence ID" value="NZ_JAPDPI010000005.1"/>
</dbReference>
<dbReference type="Proteomes" id="UP001207408">
    <property type="component" value="Unassembled WGS sequence"/>
</dbReference>
<comment type="caution">
    <text evidence="2">The sequence shown here is derived from an EMBL/GenBank/DDBJ whole genome shotgun (WGS) entry which is preliminary data.</text>
</comment>
<dbReference type="InterPro" id="IPR037401">
    <property type="entry name" value="SnoaL-like"/>
</dbReference>
<reference evidence="2" key="1">
    <citation type="submission" date="2022-10" db="EMBL/GenBank/DDBJ databases">
        <authorList>
            <person name="Yu W.X."/>
        </authorList>
    </citation>
    <scope>NUCLEOTIDE SEQUENCE</scope>
    <source>
        <strain evidence="2">D04</strain>
    </source>
</reference>
<accession>A0AAE3MC24</accession>
<dbReference type="InterPro" id="IPR032710">
    <property type="entry name" value="NTF2-like_dom_sf"/>
</dbReference>
<feature type="domain" description="SnoaL-like" evidence="1">
    <location>
        <begin position="18"/>
        <end position="139"/>
    </location>
</feature>
<dbReference type="AlphaFoldDB" id="A0AAE3MC24"/>
<dbReference type="SUPFAM" id="SSF54427">
    <property type="entry name" value="NTF2-like"/>
    <property type="match status" value="1"/>
</dbReference>
<dbReference type="EMBL" id="JAPDPI010000005">
    <property type="protein sequence ID" value="MCW3804829.1"/>
    <property type="molecule type" value="Genomic_DNA"/>
</dbReference>
<evidence type="ECO:0000313" key="2">
    <source>
        <dbReference type="EMBL" id="MCW3804829.1"/>
    </source>
</evidence>
<evidence type="ECO:0000259" key="1">
    <source>
        <dbReference type="Pfam" id="PF13474"/>
    </source>
</evidence>
<evidence type="ECO:0000313" key="3">
    <source>
        <dbReference type="Proteomes" id="UP001207408"/>
    </source>
</evidence>
<dbReference type="Pfam" id="PF13474">
    <property type="entry name" value="SnoaL_3"/>
    <property type="match status" value="1"/>
</dbReference>
<proteinExistence type="predicted"/>
<dbReference type="Gene3D" id="3.10.450.50">
    <property type="match status" value="1"/>
</dbReference>
<keyword evidence="3" id="KW-1185">Reference proteome</keyword>
<organism evidence="2 3">
    <name type="scientific">Plebeiibacterium marinum</name>
    <dbReference type="NCBI Taxonomy" id="2992111"/>
    <lineage>
        <taxon>Bacteria</taxon>
        <taxon>Pseudomonadati</taxon>
        <taxon>Bacteroidota</taxon>
        <taxon>Bacteroidia</taxon>
        <taxon>Marinilabiliales</taxon>
        <taxon>Marinilabiliaceae</taxon>
        <taxon>Plebeiibacterium</taxon>
    </lineage>
</organism>
<sequence length="144" mass="16668">MENTAVIPDVEIKETHILLQNMLEAQESGDIELFASCFVHDNKAVNIGTDVDEFWIGWKPFFNYMKKMIQLRKGMKITAKNTNISIESKCGLAWYSQLIDTCLETKGEPFRIEGFRHTGVMKRIDNHWKIVQSHMSIAFEPEET</sequence>